<organism evidence="11 12">
    <name type="scientific">Hymenoscyphus fraxineus</name>
    <dbReference type="NCBI Taxonomy" id="746836"/>
    <lineage>
        <taxon>Eukaryota</taxon>
        <taxon>Fungi</taxon>
        <taxon>Dikarya</taxon>
        <taxon>Ascomycota</taxon>
        <taxon>Pezizomycotina</taxon>
        <taxon>Leotiomycetes</taxon>
        <taxon>Helotiales</taxon>
        <taxon>Helotiaceae</taxon>
        <taxon>Hymenoscyphus</taxon>
    </lineage>
</organism>
<dbReference type="FunFam" id="3.30.160.60:FF:000557">
    <property type="entry name" value="zinc finger and SCAN domain-containing protein 29"/>
    <property type="match status" value="1"/>
</dbReference>
<keyword evidence="2" id="KW-0479">Metal-binding</keyword>
<dbReference type="SUPFAM" id="SSF57667">
    <property type="entry name" value="beta-beta-alpha zinc fingers"/>
    <property type="match status" value="2"/>
</dbReference>
<keyword evidence="5" id="KW-0862">Zinc</keyword>
<evidence type="ECO:0000256" key="3">
    <source>
        <dbReference type="ARBA" id="ARBA00022737"/>
    </source>
</evidence>
<dbReference type="GO" id="GO:0000978">
    <property type="term" value="F:RNA polymerase II cis-regulatory region sequence-specific DNA binding"/>
    <property type="evidence" value="ECO:0007669"/>
    <property type="project" value="TreeGrafter"/>
</dbReference>
<name>A0A9N9KQ75_9HELO</name>
<dbReference type="Proteomes" id="UP000696280">
    <property type="component" value="Unassembled WGS sequence"/>
</dbReference>
<dbReference type="PANTHER" id="PTHR19818">
    <property type="entry name" value="ZINC FINGER PROTEIN ZIC AND GLI"/>
    <property type="match status" value="1"/>
</dbReference>
<dbReference type="InterPro" id="IPR036236">
    <property type="entry name" value="Znf_C2H2_sf"/>
</dbReference>
<dbReference type="GO" id="GO:0005634">
    <property type="term" value="C:nucleus"/>
    <property type="evidence" value="ECO:0007669"/>
    <property type="project" value="UniProtKB-SubCell"/>
</dbReference>
<dbReference type="GO" id="GO:0045944">
    <property type="term" value="P:positive regulation of transcription by RNA polymerase II"/>
    <property type="evidence" value="ECO:0007669"/>
    <property type="project" value="UniProtKB-ARBA"/>
</dbReference>
<dbReference type="EMBL" id="CAJVRL010000045">
    <property type="protein sequence ID" value="CAG8952060.1"/>
    <property type="molecule type" value="Genomic_DNA"/>
</dbReference>
<dbReference type="InterPro" id="IPR050329">
    <property type="entry name" value="GLI_C2H2-zinc-finger"/>
</dbReference>
<feature type="region of interest" description="Disordered" evidence="9">
    <location>
        <begin position="164"/>
        <end position="199"/>
    </location>
</feature>
<feature type="compositionally biased region" description="Polar residues" evidence="9">
    <location>
        <begin position="122"/>
        <end position="137"/>
    </location>
</feature>
<comment type="caution">
    <text evidence="11">The sequence shown here is derived from an EMBL/GenBank/DDBJ whole genome shotgun (WGS) entry which is preliminary data.</text>
</comment>
<evidence type="ECO:0000313" key="12">
    <source>
        <dbReference type="Proteomes" id="UP000696280"/>
    </source>
</evidence>
<evidence type="ECO:0000259" key="10">
    <source>
        <dbReference type="PROSITE" id="PS50157"/>
    </source>
</evidence>
<dbReference type="InterPro" id="IPR013087">
    <property type="entry name" value="Znf_C2H2_type"/>
</dbReference>
<dbReference type="PANTHER" id="PTHR19818:SF139">
    <property type="entry name" value="PAIR-RULE PROTEIN ODD-PAIRED"/>
    <property type="match status" value="1"/>
</dbReference>
<reference evidence="11" key="1">
    <citation type="submission" date="2021-07" db="EMBL/GenBank/DDBJ databases">
        <authorList>
            <person name="Durling M."/>
        </authorList>
    </citation>
    <scope>NUCLEOTIDE SEQUENCE</scope>
</reference>
<protein>
    <recommendedName>
        <fullName evidence="10">C2H2-type domain-containing protein</fullName>
    </recommendedName>
</protein>
<feature type="domain" description="C2H2-type" evidence="10">
    <location>
        <begin position="225"/>
        <end position="254"/>
    </location>
</feature>
<keyword evidence="12" id="KW-1185">Reference proteome</keyword>
<keyword evidence="4 8" id="KW-0863">Zinc-finger</keyword>
<sequence length="493" mass="53643">MDITLAYDNRAASSGDFTARAVLAPQYMLNQQYHGSAAIIATQQHVPTNPFGFGGYAGVSGVPSFTAGYIQQRPLPPLAHTPHHNEVRAIPYERNNRQGFVEAQLSQSPPIKPEPRWNLTPTTNSASSTALPNSTKTIKPAVPINGAPKVDFCTEVDTLMKAIQAQPQPSNSPSPSPVVGASFTPHTHSDSYNSGYSSGETSTSLLTAGNFQDDTVVKKGNKKRYTCTVGNCNQRFSQKTHLDIHVRSHTGEKPYNCNFPGCGRSFSQLGNLKTHEYRHTGERPYACDICGKRFSQRGNVRQHKTVHGKAKPYPCKLDDGTGKECGKLFTQLGNLKSHQNKFHVAALRDLTIKFAAFKNGENVSAAEKELLEYFRELYKNSNKGIKGRGKQRKVGPDSNAISSGLNSLALDHSYSLSGPGRGNMIINSIHNVLPEVHLQGRVNHGRYEICEVDDGSQSGHSGSGSGSGYDDVHSDGYGNHSPQSDLAFGDRIY</sequence>
<evidence type="ECO:0000256" key="7">
    <source>
        <dbReference type="ARBA" id="ARBA00023242"/>
    </source>
</evidence>
<feature type="region of interest" description="Disordered" evidence="9">
    <location>
        <begin position="452"/>
        <end position="493"/>
    </location>
</feature>
<evidence type="ECO:0000256" key="9">
    <source>
        <dbReference type="SAM" id="MobiDB-lite"/>
    </source>
</evidence>
<feature type="compositionally biased region" description="Polar residues" evidence="9">
    <location>
        <begin position="184"/>
        <end position="199"/>
    </location>
</feature>
<evidence type="ECO:0000256" key="1">
    <source>
        <dbReference type="ARBA" id="ARBA00004123"/>
    </source>
</evidence>
<evidence type="ECO:0000313" key="11">
    <source>
        <dbReference type="EMBL" id="CAG8952060.1"/>
    </source>
</evidence>
<dbReference type="OrthoDB" id="427030at2759"/>
<dbReference type="Gene3D" id="3.30.160.60">
    <property type="entry name" value="Classic Zinc Finger"/>
    <property type="match status" value="4"/>
</dbReference>
<gene>
    <name evidence="11" type="ORF">HYFRA_00000797</name>
</gene>
<dbReference type="PROSITE" id="PS00028">
    <property type="entry name" value="ZINC_FINGER_C2H2_1"/>
    <property type="match status" value="3"/>
</dbReference>
<evidence type="ECO:0000256" key="4">
    <source>
        <dbReference type="ARBA" id="ARBA00022771"/>
    </source>
</evidence>
<feature type="region of interest" description="Disordered" evidence="9">
    <location>
        <begin position="122"/>
        <end position="142"/>
    </location>
</feature>
<dbReference type="SMART" id="SM00355">
    <property type="entry name" value="ZnF_C2H2"/>
    <property type="match status" value="4"/>
</dbReference>
<dbReference type="GO" id="GO:0000981">
    <property type="term" value="F:DNA-binding transcription factor activity, RNA polymerase II-specific"/>
    <property type="evidence" value="ECO:0007669"/>
    <property type="project" value="UniProtKB-ARBA"/>
</dbReference>
<dbReference type="Pfam" id="PF00096">
    <property type="entry name" value="zf-C2H2"/>
    <property type="match status" value="4"/>
</dbReference>
<feature type="domain" description="C2H2-type" evidence="10">
    <location>
        <begin position="313"/>
        <end position="343"/>
    </location>
</feature>
<feature type="domain" description="C2H2-type" evidence="10">
    <location>
        <begin position="285"/>
        <end position="312"/>
    </location>
</feature>
<comment type="subcellular location">
    <subcellularLocation>
        <location evidence="1">Nucleus</location>
    </subcellularLocation>
</comment>
<proteinExistence type="predicted"/>
<keyword evidence="7" id="KW-0539">Nucleus</keyword>
<dbReference type="PROSITE" id="PS50157">
    <property type="entry name" value="ZINC_FINGER_C2H2_2"/>
    <property type="match status" value="4"/>
</dbReference>
<accession>A0A9N9KQ75</accession>
<keyword evidence="6" id="KW-0238">DNA-binding</keyword>
<dbReference type="FunFam" id="3.30.160.60:FF:000104">
    <property type="entry name" value="Transcriptional repressor protein YY1"/>
    <property type="match status" value="1"/>
</dbReference>
<evidence type="ECO:0000256" key="8">
    <source>
        <dbReference type="PROSITE-ProRule" id="PRU00042"/>
    </source>
</evidence>
<evidence type="ECO:0000256" key="5">
    <source>
        <dbReference type="ARBA" id="ARBA00022833"/>
    </source>
</evidence>
<dbReference type="FunFam" id="3.30.160.60:FF:000072">
    <property type="entry name" value="zinc finger protein 143 isoform X1"/>
    <property type="match status" value="1"/>
</dbReference>
<dbReference type="GO" id="GO:0008270">
    <property type="term" value="F:zinc ion binding"/>
    <property type="evidence" value="ECO:0007669"/>
    <property type="project" value="UniProtKB-KW"/>
</dbReference>
<keyword evidence="3" id="KW-0677">Repeat</keyword>
<evidence type="ECO:0000256" key="2">
    <source>
        <dbReference type="ARBA" id="ARBA00022723"/>
    </source>
</evidence>
<dbReference type="AlphaFoldDB" id="A0A9N9KQ75"/>
<evidence type="ECO:0000256" key="6">
    <source>
        <dbReference type="ARBA" id="ARBA00023125"/>
    </source>
</evidence>
<feature type="domain" description="C2H2-type" evidence="10">
    <location>
        <begin position="255"/>
        <end position="284"/>
    </location>
</feature>